<proteinExistence type="predicted"/>
<name>A0A6B4JLZ3_CLOBO</name>
<dbReference type="RefSeq" id="WP_003371094.1">
    <property type="nucleotide sequence ID" value="NZ_JACBBA010000002.1"/>
</dbReference>
<dbReference type="AlphaFoldDB" id="A0A6B4JLZ3"/>
<evidence type="ECO:0000313" key="1">
    <source>
        <dbReference type="EMBL" id="NFV27439.1"/>
    </source>
</evidence>
<protein>
    <submittedName>
        <fullName evidence="1">Uncharacterized protein</fullName>
    </submittedName>
</protein>
<sequence length="224" mass="27182">MGYEVDELKDLPEEWITLLNSMPKVKNEFIDYKRANRDEMIPPYFFSYFSEDYMLCKPYFLCFERGEEVFNNFYNLFGKNEPTSKEIDDIILKKLFIKRIEGINDLYKLSNERLYNIQNMKFEKTTYDELSEEYNLHDIEEIDIKDYCSEIMWTKVLPDEKQNPICAFEEALYNLTLEYNIVYYILWPLGKKDNIENPYSPYVELWKKGIKTYVIDENLVKYIL</sequence>
<evidence type="ECO:0000313" key="2">
    <source>
        <dbReference type="Proteomes" id="UP000486903"/>
    </source>
</evidence>
<comment type="caution">
    <text evidence="1">The sequence shown here is derived from an EMBL/GenBank/DDBJ whole genome shotgun (WGS) entry which is preliminary data.</text>
</comment>
<reference evidence="1 2" key="1">
    <citation type="submission" date="2019-04" db="EMBL/GenBank/DDBJ databases">
        <title>Genome sequencing of Clostridium botulinum Groups I-IV and Clostridium butyricum.</title>
        <authorList>
            <person name="Brunt J."/>
            <person name="Van Vliet A.H.M."/>
            <person name="Stringer S.C."/>
            <person name="Carter A.T."/>
            <person name="Peck M.W."/>
        </authorList>
    </citation>
    <scope>NUCLEOTIDE SEQUENCE [LARGE SCALE GENOMIC DNA]</scope>
    <source>
        <strain evidence="1 2">BL81</strain>
    </source>
</reference>
<organism evidence="1 2">
    <name type="scientific">Clostridium botulinum</name>
    <dbReference type="NCBI Taxonomy" id="1491"/>
    <lineage>
        <taxon>Bacteria</taxon>
        <taxon>Bacillati</taxon>
        <taxon>Bacillota</taxon>
        <taxon>Clostridia</taxon>
        <taxon>Eubacteriales</taxon>
        <taxon>Clostridiaceae</taxon>
        <taxon>Clostridium</taxon>
    </lineage>
</organism>
<gene>
    <name evidence="1" type="ORF">FDG31_14970</name>
</gene>
<dbReference type="Proteomes" id="UP000486903">
    <property type="component" value="Unassembled WGS sequence"/>
</dbReference>
<dbReference type="EMBL" id="SXFB01000015">
    <property type="protein sequence ID" value="NFV27439.1"/>
    <property type="molecule type" value="Genomic_DNA"/>
</dbReference>
<accession>A0A6B4JLZ3</accession>